<dbReference type="GO" id="GO:0140096">
    <property type="term" value="F:catalytic activity, acting on a protein"/>
    <property type="evidence" value="ECO:0007669"/>
    <property type="project" value="UniProtKB-ARBA"/>
</dbReference>
<dbReference type="InterPro" id="IPR006195">
    <property type="entry name" value="aa-tRNA-synth_II"/>
</dbReference>
<keyword evidence="4 11" id="KW-0963">Cytoplasm</keyword>
<dbReference type="InterPro" id="IPR015807">
    <property type="entry name" value="His-tRNA-ligase"/>
</dbReference>
<organism evidence="14 15">
    <name type="scientific">Clostridium putrefaciens</name>
    <dbReference type="NCBI Taxonomy" id="99675"/>
    <lineage>
        <taxon>Bacteria</taxon>
        <taxon>Bacillati</taxon>
        <taxon>Bacillota</taxon>
        <taxon>Clostridia</taxon>
        <taxon>Eubacteriales</taxon>
        <taxon>Clostridiaceae</taxon>
        <taxon>Clostridium</taxon>
    </lineage>
</organism>
<dbReference type="Pfam" id="PF03129">
    <property type="entry name" value="HGTP_anticodon"/>
    <property type="match status" value="1"/>
</dbReference>
<keyword evidence="8 11" id="KW-0648">Protein biosynthesis</keyword>
<accession>A0A381J7Z7</accession>
<evidence type="ECO:0000256" key="9">
    <source>
        <dbReference type="ARBA" id="ARBA00023146"/>
    </source>
</evidence>
<proteinExistence type="inferred from homology"/>
<dbReference type="PIRSF" id="PIRSF001549">
    <property type="entry name" value="His-tRNA_synth"/>
    <property type="match status" value="1"/>
</dbReference>
<comment type="subcellular location">
    <subcellularLocation>
        <location evidence="1 11">Cytoplasm</location>
    </subcellularLocation>
</comment>
<evidence type="ECO:0000256" key="3">
    <source>
        <dbReference type="ARBA" id="ARBA00011738"/>
    </source>
</evidence>
<comment type="catalytic activity">
    <reaction evidence="10 11">
        <text>tRNA(His) + L-histidine + ATP = L-histidyl-tRNA(His) + AMP + diphosphate + H(+)</text>
        <dbReference type="Rhea" id="RHEA:17313"/>
        <dbReference type="Rhea" id="RHEA-COMP:9665"/>
        <dbReference type="Rhea" id="RHEA-COMP:9689"/>
        <dbReference type="ChEBI" id="CHEBI:15378"/>
        <dbReference type="ChEBI" id="CHEBI:30616"/>
        <dbReference type="ChEBI" id="CHEBI:33019"/>
        <dbReference type="ChEBI" id="CHEBI:57595"/>
        <dbReference type="ChEBI" id="CHEBI:78442"/>
        <dbReference type="ChEBI" id="CHEBI:78527"/>
        <dbReference type="ChEBI" id="CHEBI:456215"/>
        <dbReference type="EC" id="6.1.1.21"/>
    </reaction>
</comment>
<gene>
    <name evidence="11 14" type="primary">hisS</name>
    <name evidence="14" type="ORF">NCTC9836_01721</name>
</gene>
<dbReference type="Gene3D" id="3.30.930.10">
    <property type="entry name" value="Bira Bifunctional Protein, Domain 2"/>
    <property type="match status" value="1"/>
</dbReference>
<dbReference type="InterPro" id="IPR036621">
    <property type="entry name" value="Anticodon-bd_dom_sf"/>
</dbReference>
<feature type="binding site" evidence="12">
    <location>
        <position position="132"/>
    </location>
    <ligand>
        <name>L-histidine</name>
        <dbReference type="ChEBI" id="CHEBI:57595"/>
    </ligand>
</feature>
<dbReference type="AlphaFoldDB" id="A0A381J7Z7"/>
<dbReference type="CDD" id="cd00859">
    <property type="entry name" value="HisRS_anticodon"/>
    <property type="match status" value="1"/>
</dbReference>
<feature type="binding site" evidence="12">
    <location>
        <begin position="263"/>
        <end position="264"/>
    </location>
    <ligand>
        <name>L-histidine</name>
        <dbReference type="ChEBI" id="CHEBI:57595"/>
    </ligand>
</feature>
<reference evidence="14 15" key="1">
    <citation type="submission" date="2018-06" db="EMBL/GenBank/DDBJ databases">
        <authorList>
            <consortium name="Pathogen Informatics"/>
            <person name="Doyle S."/>
        </authorList>
    </citation>
    <scope>NUCLEOTIDE SEQUENCE [LARGE SCALE GENOMIC DNA]</scope>
    <source>
        <strain evidence="14 15">NCTC9836</strain>
    </source>
</reference>
<protein>
    <recommendedName>
        <fullName evidence="11">Histidine--tRNA ligase</fullName>
        <ecNumber evidence="11">6.1.1.21</ecNumber>
    </recommendedName>
    <alternativeName>
        <fullName evidence="11">Histidyl-tRNA synthetase</fullName>
        <shortName evidence="11">HisRS</shortName>
    </alternativeName>
</protein>
<evidence type="ECO:0000256" key="1">
    <source>
        <dbReference type="ARBA" id="ARBA00004496"/>
    </source>
</evidence>
<dbReference type="InterPro" id="IPR004516">
    <property type="entry name" value="HisRS/HisZ"/>
</dbReference>
<keyword evidence="15" id="KW-1185">Reference proteome</keyword>
<evidence type="ECO:0000313" key="15">
    <source>
        <dbReference type="Proteomes" id="UP000254664"/>
    </source>
</evidence>
<comment type="subunit">
    <text evidence="3 11">Homodimer.</text>
</comment>
<dbReference type="GO" id="GO:0004821">
    <property type="term" value="F:histidine-tRNA ligase activity"/>
    <property type="evidence" value="ECO:0007669"/>
    <property type="project" value="UniProtKB-UniRule"/>
</dbReference>
<dbReference type="EC" id="6.1.1.21" evidence="11"/>
<evidence type="ECO:0000256" key="8">
    <source>
        <dbReference type="ARBA" id="ARBA00022917"/>
    </source>
</evidence>
<evidence type="ECO:0000256" key="2">
    <source>
        <dbReference type="ARBA" id="ARBA00008226"/>
    </source>
</evidence>
<dbReference type="GO" id="GO:0016740">
    <property type="term" value="F:transferase activity"/>
    <property type="evidence" value="ECO:0007669"/>
    <property type="project" value="UniProtKB-ARBA"/>
</dbReference>
<dbReference type="InterPro" id="IPR004154">
    <property type="entry name" value="Anticodon-bd"/>
</dbReference>
<evidence type="ECO:0000313" key="14">
    <source>
        <dbReference type="EMBL" id="SUY47390.1"/>
    </source>
</evidence>
<dbReference type="InterPro" id="IPR045864">
    <property type="entry name" value="aa-tRNA-synth_II/BPL/LPL"/>
</dbReference>
<dbReference type="Gene3D" id="3.40.50.800">
    <property type="entry name" value="Anticodon-binding domain"/>
    <property type="match status" value="1"/>
</dbReference>
<evidence type="ECO:0000259" key="13">
    <source>
        <dbReference type="PROSITE" id="PS50862"/>
    </source>
</evidence>
<dbReference type="PANTHER" id="PTHR43707:SF1">
    <property type="entry name" value="HISTIDINE--TRNA LIGASE, MITOCHONDRIAL-RELATED"/>
    <property type="match status" value="1"/>
</dbReference>
<sequence length="421" mass="48405">MAINIKAPKGTKDMLPQDAYKWHYITDTLSNIAENYGYREIRTPIFEHTELFTRGVGETTDVVQKEMYTFEDKAKRSITLKPEGTAPTVRAFIESALYSETQPTKMYYFTPVFRYENVQKGRLRQHHQFGVEAFGVSGASLDAEIISIAMNAYENFGIKGLKLKINSIGCPVCRERYNEVLKEFLKENLEELCDTCKTRYSRNPMRILDCKEESCKVITKNAPVILEYICDECKIHFEDLKLHLEAVGIKYQIDHYIVRGLDYYSKTVFEIVNDNITVCGGGRYDYLIEQINGPKMPAVGFGMGMERLLMTLDEEGIEIPKPVIINMYVGSIGEESNLESYKITYKLRQQGIKAECDHLKRSVKAQMRYANKMGAEYTMILGENELKENKVKIKRMSDGEQFNVELNNIDAIIDTMKNNLQ</sequence>
<dbReference type="Pfam" id="PF13393">
    <property type="entry name" value="tRNA-synt_His"/>
    <property type="match status" value="1"/>
</dbReference>
<evidence type="ECO:0000256" key="12">
    <source>
        <dbReference type="PIRSR" id="PIRSR001549-1"/>
    </source>
</evidence>
<feature type="binding site" evidence="12">
    <location>
        <position position="114"/>
    </location>
    <ligand>
        <name>L-histidine</name>
        <dbReference type="ChEBI" id="CHEBI:57595"/>
    </ligand>
</feature>
<dbReference type="SUPFAM" id="SSF55681">
    <property type="entry name" value="Class II aaRS and biotin synthetases"/>
    <property type="match status" value="1"/>
</dbReference>
<feature type="binding site" evidence="12">
    <location>
        <begin position="83"/>
        <end position="85"/>
    </location>
    <ligand>
        <name>L-histidine</name>
        <dbReference type="ChEBI" id="CHEBI:57595"/>
    </ligand>
</feature>
<dbReference type="SUPFAM" id="SSF52954">
    <property type="entry name" value="Class II aaRS ABD-related"/>
    <property type="match status" value="1"/>
</dbReference>
<dbReference type="PROSITE" id="PS50862">
    <property type="entry name" value="AA_TRNA_LIGASE_II"/>
    <property type="match status" value="1"/>
</dbReference>
<dbReference type="GO" id="GO:0006427">
    <property type="term" value="P:histidyl-tRNA aminoacylation"/>
    <property type="evidence" value="ECO:0007669"/>
    <property type="project" value="UniProtKB-UniRule"/>
</dbReference>
<comment type="similarity">
    <text evidence="2 11">Belongs to the class-II aminoacyl-tRNA synthetase family.</text>
</comment>
<dbReference type="PANTHER" id="PTHR43707">
    <property type="entry name" value="HISTIDYL-TRNA SYNTHETASE"/>
    <property type="match status" value="1"/>
</dbReference>
<dbReference type="GO" id="GO:0005737">
    <property type="term" value="C:cytoplasm"/>
    <property type="evidence" value="ECO:0007669"/>
    <property type="project" value="UniProtKB-SubCell"/>
</dbReference>
<dbReference type="NCBIfam" id="TIGR00442">
    <property type="entry name" value="hisS"/>
    <property type="match status" value="1"/>
</dbReference>
<keyword evidence="5 11" id="KW-0436">Ligase</keyword>
<evidence type="ECO:0000256" key="11">
    <source>
        <dbReference type="HAMAP-Rule" id="MF_00127"/>
    </source>
</evidence>
<dbReference type="HAMAP" id="MF_00127">
    <property type="entry name" value="His_tRNA_synth"/>
    <property type="match status" value="1"/>
</dbReference>
<name>A0A381J7Z7_9CLOT</name>
<dbReference type="Proteomes" id="UP000254664">
    <property type="component" value="Unassembled WGS sequence"/>
</dbReference>
<evidence type="ECO:0000256" key="10">
    <source>
        <dbReference type="ARBA" id="ARBA00047639"/>
    </source>
</evidence>
<dbReference type="InterPro" id="IPR041715">
    <property type="entry name" value="HisRS-like_core"/>
</dbReference>
<feature type="domain" description="Aminoacyl-transfer RNA synthetases class-II family profile" evidence="13">
    <location>
        <begin position="32"/>
        <end position="320"/>
    </location>
</feature>
<dbReference type="FunFam" id="3.30.930.10:FF:000005">
    <property type="entry name" value="Histidine--tRNA ligase"/>
    <property type="match status" value="1"/>
</dbReference>
<feature type="binding site" evidence="12">
    <location>
        <position position="128"/>
    </location>
    <ligand>
        <name>L-histidine</name>
        <dbReference type="ChEBI" id="CHEBI:57595"/>
    </ligand>
</feature>
<feature type="binding site" evidence="12">
    <location>
        <position position="259"/>
    </location>
    <ligand>
        <name>L-histidine</name>
        <dbReference type="ChEBI" id="CHEBI:57595"/>
    </ligand>
</feature>
<evidence type="ECO:0000256" key="5">
    <source>
        <dbReference type="ARBA" id="ARBA00022598"/>
    </source>
</evidence>
<evidence type="ECO:0000256" key="6">
    <source>
        <dbReference type="ARBA" id="ARBA00022741"/>
    </source>
</evidence>
<dbReference type="CDD" id="cd00773">
    <property type="entry name" value="HisRS-like_core"/>
    <property type="match status" value="1"/>
</dbReference>
<dbReference type="GO" id="GO:0005524">
    <property type="term" value="F:ATP binding"/>
    <property type="evidence" value="ECO:0007669"/>
    <property type="project" value="UniProtKB-UniRule"/>
</dbReference>
<dbReference type="EMBL" id="UFWZ01000001">
    <property type="protein sequence ID" value="SUY47390.1"/>
    <property type="molecule type" value="Genomic_DNA"/>
</dbReference>
<keyword evidence="7 11" id="KW-0067">ATP-binding</keyword>
<keyword evidence="9 11" id="KW-0030">Aminoacyl-tRNA synthetase</keyword>
<dbReference type="InterPro" id="IPR033656">
    <property type="entry name" value="HisRS_anticodon"/>
</dbReference>
<keyword evidence="6 11" id="KW-0547">Nucleotide-binding</keyword>
<evidence type="ECO:0000256" key="7">
    <source>
        <dbReference type="ARBA" id="ARBA00022840"/>
    </source>
</evidence>
<evidence type="ECO:0000256" key="4">
    <source>
        <dbReference type="ARBA" id="ARBA00022490"/>
    </source>
</evidence>